<dbReference type="AlphaFoldDB" id="A0A6H1ZZV0"/>
<dbReference type="EMBL" id="MT142312">
    <property type="protein sequence ID" value="QJA77958.1"/>
    <property type="molecule type" value="Genomic_DNA"/>
</dbReference>
<accession>A0A6H1ZZV0</accession>
<dbReference type="EMBL" id="MT144373">
    <property type="protein sequence ID" value="QJA52847.1"/>
    <property type="molecule type" value="Genomic_DNA"/>
</dbReference>
<reference evidence="1" key="1">
    <citation type="submission" date="2020-03" db="EMBL/GenBank/DDBJ databases">
        <title>The deep terrestrial virosphere.</title>
        <authorList>
            <person name="Holmfeldt K."/>
            <person name="Nilsson E."/>
            <person name="Simone D."/>
            <person name="Lopez-Fernandez M."/>
            <person name="Wu X."/>
            <person name="de Brujin I."/>
            <person name="Lundin D."/>
            <person name="Andersson A."/>
            <person name="Bertilsson S."/>
            <person name="Dopson M."/>
        </authorList>
    </citation>
    <scope>NUCLEOTIDE SEQUENCE</scope>
    <source>
        <strain evidence="2">MM415A01179</strain>
        <strain evidence="1">TM448A03040</strain>
        <strain evidence="3">TM448B01623</strain>
    </source>
</reference>
<protein>
    <submittedName>
        <fullName evidence="1">Uncharacterized protein</fullName>
    </submittedName>
</protein>
<organism evidence="1">
    <name type="scientific">viral metagenome</name>
    <dbReference type="NCBI Taxonomy" id="1070528"/>
    <lineage>
        <taxon>unclassified sequences</taxon>
        <taxon>metagenomes</taxon>
        <taxon>organismal metagenomes</taxon>
    </lineage>
</organism>
<name>A0A6H1ZZV0_9ZZZZ</name>
<sequence>MNAEVTKTGALDMQVCVPEDWTGEQVVEFANNENRTALSVTCIYRLCFF</sequence>
<proteinExistence type="predicted"/>
<evidence type="ECO:0000313" key="1">
    <source>
        <dbReference type="EMBL" id="QJA52847.1"/>
    </source>
</evidence>
<dbReference type="EMBL" id="MT144799">
    <property type="protein sequence ID" value="QJH99613.1"/>
    <property type="molecule type" value="Genomic_DNA"/>
</dbReference>
<gene>
    <name evidence="2" type="ORF">MM415A01179_0010</name>
    <name evidence="1" type="ORF">TM448A03040_0004</name>
    <name evidence="3" type="ORF">TM448B01623_0005</name>
</gene>
<evidence type="ECO:0000313" key="2">
    <source>
        <dbReference type="EMBL" id="QJA77958.1"/>
    </source>
</evidence>
<evidence type="ECO:0000313" key="3">
    <source>
        <dbReference type="EMBL" id="QJH99613.1"/>
    </source>
</evidence>